<reference evidence="1 2" key="1">
    <citation type="submission" date="2019-05" db="EMBL/GenBank/DDBJ databases">
        <title>Another draft genome of Portunus trituberculatus and its Hox gene families provides insights of decapod evolution.</title>
        <authorList>
            <person name="Jeong J.-H."/>
            <person name="Song I."/>
            <person name="Kim S."/>
            <person name="Choi T."/>
            <person name="Kim D."/>
            <person name="Ryu S."/>
            <person name="Kim W."/>
        </authorList>
    </citation>
    <scope>NUCLEOTIDE SEQUENCE [LARGE SCALE GENOMIC DNA]</scope>
    <source>
        <tissue evidence="1">Muscle</tissue>
    </source>
</reference>
<dbReference type="AlphaFoldDB" id="A0A5B7EXT1"/>
<evidence type="ECO:0000313" key="1">
    <source>
        <dbReference type="EMBL" id="MPC38006.1"/>
    </source>
</evidence>
<sequence length="80" mass="8669">MCLDGDMGPNMGTTINKITCATNGRKLNSASHTYYSSIPTGAIDHNIKKKNQEKNVAVVNEDQIWCLVAVVVAVDMISTQ</sequence>
<evidence type="ECO:0000313" key="2">
    <source>
        <dbReference type="Proteomes" id="UP000324222"/>
    </source>
</evidence>
<dbReference type="EMBL" id="VSRR010003947">
    <property type="protein sequence ID" value="MPC38006.1"/>
    <property type="molecule type" value="Genomic_DNA"/>
</dbReference>
<organism evidence="1 2">
    <name type="scientific">Portunus trituberculatus</name>
    <name type="common">Swimming crab</name>
    <name type="synonym">Neptunus trituberculatus</name>
    <dbReference type="NCBI Taxonomy" id="210409"/>
    <lineage>
        <taxon>Eukaryota</taxon>
        <taxon>Metazoa</taxon>
        <taxon>Ecdysozoa</taxon>
        <taxon>Arthropoda</taxon>
        <taxon>Crustacea</taxon>
        <taxon>Multicrustacea</taxon>
        <taxon>Malacostraca</taxon>
        <taxon>Eumalacostraca</taxon>
        <taxon>Eucarida</taxon>
        <taxon>Decapoda</taxon>
        <taxon>Pleocyemata</taxon>
        <taxon>Brachyura</taxon>
        <taxon>Eubrachyura</taxon>
        <taxon>Portunoidea</taxon>
        <taxon>Portunidae</taxon>
        <taxon>Portuninae</taxon>
        <taxon>Portunus</taxon>
    </lineage>
</organism>
<accession>A0A5B7EXT1</accession>
<comment type="caution">
    <text evidence="1">The sequence shown here is derived from an EMBL/GenBank/DDBJ whole genome shotgun (WGS) entry which is preliminary data.</text>
</comment>
<protein>
    <submittedName>
        <fullName evidence="1">Uncharacterized protein</fullName>
    </submittedName>
</protein>
<keyword evidence="2" id="KW-1185">Reference proteome</keyword>
<gene>
    <name evidence="1" type="ORF">E2C01_031504</name>
</gene>
<dbReference type="Proteomes" id="UP000324222">
    <property type="component" value="Unassembled WGS sequence"/>
</dbReference>
<name>A0A5B7EXT1_PORTR</name>
<proteinExistence type="predicted"/>